<keyword evidence="2" id="KW-0413">Isomerase</keyword>
<evidence type="ECO:0000313" key="2">
    <source>
        <dbReference type="EMBL" id="KAF7424847.1"/>
    </source>
</evidence>
<dbReference type="RefSeq" id="XP_036629041.1">
    <property type="nucleotide sequence ID" value="XM_036779652.1"/>
</dbReference>
<accession>A0A8H6ZQF1</accession>
<organism evidence="2 3">
    <name type="scientific">Pleurotus ostreatus</name>
    <name type="common">Oyster mushroom</name>
    <name type="synonym">White-rot fungus</name>
    <dbReference type="NCBI Taxonomy" id="5322"/>
    <lineage>
        <taxon>Eukaryota</taxon>
        <taxon>Fungi</taxon>
        <taxon>Dikarya</taxon>
        <taxon>Basidiomycota</taxon>
        <taxon>Agaricomycotina</taxon>
        <taxon>Agaricomycetes</taxon>
        <taxon>Agaricomycetidae</taxon>
        <taxon>Agaricales</taxon>
        <taxon>Pleurotineae</taxon>
        <taxon>Pleurotaceae</taxon>
        <taxon>Pleurotus</taxon>
    </lineage>
</organism>
<dbReference type="Pfam" id="PF17800">
    <property type="entry name" value="NPL"/>
    <property type="match status" value="1"/>
</dbReference>
<dbReference type="Proteomes" id="UP000623687">
    <property type="component" value="Unassembled WGS sequence"/>
</dbReference>
<reference evidence="2" key="1">
    <citation type="submission" date="2019-07" db="EMBL/GenBank/DDBJ databases">
        <authorList>
            <person name="Palmer J.M."/>
        </authorList>
    </citation>
    <scope>NUCLEOTIDE SEQUENCE</scope>
    <source>
        <strain evidence="2">PC9</strain>
    </source>
</reference>
<dbReference type="GeneID" id="59379976"/>
<dbReference type="Gene3D" id="2.60.120.340">
    <property type="entry name" value="Nucleoplasmin core domain"/>
    <property type="match status" value="1"/>
</dbReference>
<dbReference type="GO" id="GO:0016853">
    <property type="term" value="F:isomerase activity"/>
    <property type="evidence" value="ECO:0007669"/>
    <property type="project" value="UniProtKB-KW"/>
</dbReference>
<dbReference type="InterPro" id="IPR041232">
    <property type="entry name" value="NPL"/>
</dbReference>
<evidence type="ECO:0000313" key="3">
    <source>
        <dbReference type="Proteomes" id="UP000623687"/>
    </source>
</evidence>
<comment type="caution">
    <text evidence="2">The sequence shown here is derived from an EMBL/GenBank/DDBJ whole genome shotgun (WGS) entry which is preliminary data.</text>
</comment>
<dbReference type="VEuPathDB" id="FungiDB:PC9H_010158"/>
<feature type="domain" description="Nucleoplasmin-like" evidence="1">
    <location>
        <begin position="5"/>
        <end position="117"/>
    </location>
</feature>
<keyword evidence="3" id="KW-1185">Reference proteome</keyword>
<proteinExistence type="predicted"/>
<gene>
    <name evidence="2" type="primary">FPR4_2</name>
    <name evidence="2" type="ORF">PC9H_010158</name>
</gene>
<evidence type="ECO:0000259" key="1">
    <source>
        <dbReference type="Pfam" id="PF17800"/>
    </source>
</evidence>
<protein>
    <submittedName>
        <fullName evidence="2">Peptidylprolyl isomerase fpr4</fullName>
    </submittedName>
</protein>
<dbReference type="AlphaFoldDB" id="A0A8H6ZQF1"/>
<name>A0A8H6ZQF1_PLEOS</name>
<sequence>MYIGLWVLNLKPGAPSTIQPRHFVHVSNAAVDYSGDCADNSAESPKGRTTVKLVAEIMEWDDASKAKAPPGDMVITLGSFSPGQVEHLALDIFLERGKSYQFEAVGCNEISLSGNIIGDAQFNPPSVTRQGIKRRMSPEQDNDTQASTLRKAPKVDTARNVPTPRDIGNVKVVDWKPGYAGPIVEKGLSDGVIGMREAGEREIMVPEDEICGPTSIVFRHE</sequence>
<dbReference type="EMBL" id="JACETU010000007">
    <property type="protein sequence ID" value="KAF7424847.1"/>
    <property type="molecule type" value="Genomic_DNA"/>
</dbReference>